<feature type="active site" description="Charge relay system" evidence="5 6">
    <location>
        <position position="108"/>
    </location>
</feature>
<proteinExistence type="inferred from homology"/>
<dbReference type="PANTHER" id="PTHR43806">
    <property type="entry name" value="PEPTIDASE S8"/>
    <property type="match status" value="1"/>
</dbReference>
<dbReference type="GO" id="GO:0006508">
    <property type="term" value="P:proteolysis"/>
    <property type="evidence" value="ECO:0007669"/>
    <property type="project" value="UniProtKB-KW"/>
</dbReference>
<evidence type="ECO:0000259" key="7">
    <source>
        <dbReference type="Pfam" id="PF00082"/>
    </source>
</evidence>
<feature type="active site" description="Charge relay system" evidence="5 6">
    <location>
        <position position="503"/>
    </location>
</feature>
<organism evidence="8 9">
    <name type="scientific">Aquimarina spongiae</name>
    <dbReference type="NCBI Taxonomy" id="570521"/>
    <lineage>
        <taxon>Bacteria</taxon>
        <taxon>Pseudomonadati</taxon>
        <taxon>Bacteroidota</taxon>
        <taxon>Flavobacteriia</taxon>
        <taxon>Flavobacteriales</taxon>
        <taxon>Flavobacteriaceae</taxon>
        <taxon>Aquimarina</taxon>
    </lineage>
</organism>
<dbReference type="OrthoDB" id="9792152at2"/>
<dbReference type="EMBL" id="FQYP01000001">
    <property type="protein sequence ID" value="SHI45424.1"/>
    <property type="molecule type" value="Genomic_DNA"/>
</dbReference>
<dbReference type="Gene3D" id="2.60.120.1290">
    <property type="match status" value="1"/>
</dbReference>
<keyword evidence="4 6" id="KW-0720">Serine protease</keyword>
<gene>
    <name evidence="8" type="ORF">SAMN04488508_101701</name>
</gene>
<dbReference type="AlphaFoldDB" id="A0A1M6B9J2"/>
<dbReference type="Pfam" id="PF00082">
    <property type="entry name" value="Peptidase_S8"/>
    <property type="match status" value="2"/>
</dbReference>
<dbReference type="PROSITE" id="PS51892">
    <property type="entry name" value="SUBTILASE"/>
    <property type="match status" value="1"/>
</dbReference>
<feature type="domain" description="Peptidase S8/S53" evidence="7">
    <location>
        <begin position="100"/>
        <end position="288"/>
    </location>
</feature>
<dbReference type="InterPro" id="IPR000209">
    <property type="entry name" value="Peptidase_S8/S53_dom"/>
</dbReference>
<dbReference type="Proteomes" id="UP000184432">
    <property type="component" value="Unassembled WGS sequence"/>
</dbReference>
<dbReference type="PRINTS" id="PR00723">
    <property type="entry name" value="SUBTILISIN"/>
</dbReference>
<dbReference type="Gene3D" id="3.40.50.200">
    <property type="entry name" value="Peptidase S8/S53 domain"/>
    <property type="match status" value="1"/>
</dbReference>
<accession>A0A1M6B9J2</accession>
<dbReference type="InterPro" id="IPR036852">
    <property type="entry name" value="Peptidase_S8/S53_dom_sf"/>
</dbReference>
<dbReference type="STRING" id="570521.SAMN04488508_101701"/>
<evidence type="ECO:0000256" key="4">
    <source>
        <dbReference type="ARBA" id="ARBA00022825"/>
    </source>
</evidence>
<evidence type="ECO:0000256" key="2">
    <source>
        <dbReference type="ARBA" id="ARBA00022670"/>
    </source>
</evidence>
<evidence type="ECO:0000256" key="1">
    <source>
        <dbReference type="ARBA" id="ARBA00011073"/>
    </source>
</evidence>
<evidence type="ECO:0000256" key="5">
    <source>
        <dbReference type="PIRSR" id="PIRSR615500-1"/>
    </source>
</evidence>
<dbReference type="RefSeq" id="WP_073313916.1">
    <property type="nucleotide sequence ID" value="NZ_FQYP01000001.1"/>
</dbReference>
<dbReference type="SUPFAM" id="SSF52743">
    <property type="entry name" value="Subtilisin-like"/>
    <property type="match status" value="1"/>
</dbReference>
<evidence type="ECO:0000313" key="9">
    <source>
        <dbReference type="Proteomes" id="UP000184432"/>
    </source>
</evidence>
<dbReference type="InterPro" id="IPR015500">
    <property type="entry name" value="Peptidase_S8_subtilisin-rel"/>
</dbReference>
<evidence type="ECO:0000256" key="6">
    <source>
        <dbReference type="PROSITE-ProRule" id="PRU01240"/>
    </source>
</evidence>
<dbReference type="PANTHER" id="PTHR43806:SF11">
    <property type="entry name" value="CEREVISIN-RELATED"/>
    <property type="match status" value="1"/>
</dbReference>
<feature type="domain" description="Peptidase S8/S53" evidence="7">
    <location>
        <begin position="422"/>
        <end position="553"/>
    </location>
</feature>
<keyword evidence="3 6" id="KW-0378">Hydrolase</keyword>
<name>A0A1M6B9J2_9FLAO</name>
<evidence type="ECO:0000313" key="8">
    <source>
        <dbReference type="EMBL" id="SHI45424.1"/>
    </source>
</evidence>
<evidence type="ECO:0000256" key="3">
    <source>
        <dbReference type="ARBA" id="ARBA00022801"/>
    </source>
</evidence>
<keyword evidence="9" id="KW-1185">Reference proteome</keyword>
<dbReference type="GO" id="GO:0004252">
    <property type="term" value="F:serine-type endopeptidase activity"/>
    <property type="evidence" value="ECO:0007669"/>
    <property type="project" value="UniProtKB-UniRule"/>
</dbReference>
<reference evidence="9" key="1">
    <citation type="submission" date="2016-11" db="EMBL/GenBank/DDBJ databases">
        <authorList>
            <person name="Varghese N."/>
            <person name="Submissions S."/>
        </authorList>
    </citation>
    <scope>NUCLEOTIDE SEQUENCE [LARGE SCALE GENOMIC DNA]</scope>
    <source>
        <strain evidence="9">DSM 22623</strain>
    </source>
</reference>
<keyword evidence="2 6" id="KW-0645">Protease</keyword>
<dbReference type="InterPro" id="IPR050131">
    <property type="entry name" value="Peptidase_S8_subtilisin-like"/>
</dbReference>
<feature type="active site" description="Charge relay system" evidence="5 6">
    <location>
        <position position="182"/>
    </location>
</feature>
<comment type="similarity">
    <text evidence="1 6">Belongs to the peptidase S8 family.</text>
</comment>
<sequence length="583" mass="64687">MDPRLKLIVKGNPNEELHLLMRLKDKNVIPPHIKLISQFGDIISCRILRKYLMVVYDHVATRSLKAPQVIPLNNYSSDINDASEYSNFAGKPRVISKRKSNVVFGIIDFGFDFTHPDFFDPLGNTRFEKIWAQPLKNKTPNKYGYGQVFTQKQIDHALDTATPFRTLGYHPGRGDLLGRGMHGTHVLGIAAATGNVGKKGHAGNSPIVAVDMGSNYVNGSDLSLGDSVKLIEGIDFILEQAGDRPCVINMSLGGHGDAHTGQTLVELALNNALRERAGFAIVQSTGNYFKSKCHHSGKLLQDDENEIEWIFKKRDRTPNEMEIWYEAGDEFAVEIYNDDDEYIGGTEAFEDATLNFDGSKNGIIFHRKSEPNTGKNHINIILAGSPASKRLVVKIIGSKIKNGRYHAYIERDDRGQSHFHESDVNTNHTIGSICNAPLTITVGAYNQASQGKELMSFSSAGPTLDHRTKPEIVAPGSKIPAARSASKFESYASGMLTKKSGSSMAAPFVASLVAKILEQYPKINIYTLRHYLLKFCNPYRTENTTVKNKSGHGVINEKKLLLDLAKKKIQHENTKILRKQKLV</sequence>
<protein>
    <submittedName>
        <fullName evidence="8">Subtilase family protein</fullName>
    </submittedName>
</protein>